<gene>
    <name evidence="1" type="ORF">EV182_006190</name>
</gene>
<keyword evidence="2" id="KW-1185">Reference proteome</keyword>
<evidence type="ECO:0000313" key="2">
    <source>
        <dbReference type="Proteomes" id="UP001145114"/>
    </source>
</evidence>
<protein>
    <submittedName>
        <fullName evidence="1">Uncharacterized protein</fullName>
    </submittedName>
</protein>
<dbReference type="EMBL" id="JAMZIH010002460">
    <property type="protein sequence ID" value="KAJ1677433.1"/>
    <property type="molecule type" value="Genomic_DNA"/>
</dbReference>
<dbReference type="Proteomes" id="UP001145114">
    <property type="component" value="Unassembled WGS sequence"/>
</dbReference>
<evidence type="ECO:0000313" key="1">
    <source>
        <dbReference type="EMBL" id="KAJ1677433.1"/>
    </source>
</evidence>
<comment type="caution">
    <text evidence="1">The sequence shown here is derived from an EMBL/GenBank/DDBJ whole genome shotgun (WGS) entry which is preliminary data.</text>
</comment>
<organism evidence="1 2">
    <name type="scientific">Spiromyces aspiralis</name>
    <dbReference type="NCBI Taxonomy" id="68401"/>
    <lineage>
        <taxon>Eukaryota</taxon>
        <taxon>Fungi</taxon>
        <taxon>Fungi incertae sedis</taxon>
        <taxon>Zoopagomycota</taxon>
        <taxon>Kickxellomycotina</taxon>
        <taxon>Kickxellomycetes</taxon>
        <taxon>Kickxellales</taxon>
        <taxon>Kickxellaceae</taxon>
        <taxon>Spiromyces</taxon>
    </lineage>
</organism>
<name>A0ACC1HNU2_9FUNG</name>
<feature type="non-terminal residue" evidence="1">
    <location>
        <position position="1"/>
    </location>
</feature>
<reference evidence="1" key="1">
    <citation type="submission" date="2022-06" db="EMBL/GenBank/DDBJ databases">
        <title>Phylogenomic reconstructions and comparative analyses of Kickxellomycotina fungi.</title>
        <authorList>
            <person name="Reynolds N.K."/>
            <person name="Stajich J.E."/>
            <person name="Barry K."/>
            <person name="Grigoriev I.V."/>
            <person name="Crous P."/>
            <person name="Smith M.E."/>
        </authorList>
    </citation>
    <scope>NUCLEOTIDE SEQUENCE</scope>
    <source>
        <strain evidence="1">RSA 2271</strain>
    </source>
</reference>
<proteinExistence type="predicted"/>
<accession>A0ACC1HNU2</accession>
<sequence>GGGAIAGLYGWRLQQAGVLTSVVCRSNYQAVRDSGYKVSSDKWGTGVFKPEKVYRSITEAVEDGDESDYVVLSTKAYPNIEDGSSLIAPVVKNRACSIVLMQNGVGIEDPYQKRFPNNPIISAVMFVDVTQPEHGVIEHGLHSENVFGLFPAPPAASTNAVESLAQLASLWKRGDVPCTTTEDIQSYRWHKVVWNASFNPMSVISGGNAKNAMVSHPYYRELVLKVMEEVWGAAKAVCGPQFPPPGVPQSSKAMFDLTANNPREVYPSMLLDYQNGRRMEHEVILKNTIERAKEHGFEMPRVETIYGNLLMLEELMFKNRNSNQQ</sequence>